<feature type="compositionally biased region" description="Polar residues" evidence="1">
    <location>
        <begin position="1"/>
        <end position="25"/>
    </location>
</feature>
<evidence type="ECO:0000313" key="2">
    <source>
        <dbReference type="EMBL" id="MCF5543208.1"/>
    </source>
</evidence>
<accession>A0ABS9GBP4</accession>
<dbReference type="InterPro" id="IPR011049">
    <property type="entry name" value="Serralysin-like_metalloprot_C"/>
</dbReference>
<evidence type="ECO:0000256" key="1">
    <source>
        <dbReference type="SAM" id="MobiDB-lite"/>
    </source>
</evidence>
<proteinExistence type="predicted"/>
<sequence>MISTLSQSNYTAPTPTPTNSYVTRNTEGEIRVKVEDYGNTRIKTYPRQEPQIPGQNYRPANKIEIHTDSENDVINLSMKDGRVLATINGVSVFLDSDGSSGSAKIHISTNEGNDKITIAPHVKATLTINTGDGKDTVITGGGSAQVYLGDGDDTAVLGAGGGELYGQDGDDKLYGGPAGSAHLSGGSGRNIMMSNLQRSDDQATWILAQGENDKIRARSFTTMRIESQSAYVVVHPEVQAQIHIAENAGNTETVALWAGREEENISVTYTGRNEVEKDNQRTQQAPRTESEENALWP</sequence>
<dbReference type="Proteomes" id="UP000814158">
    <property type="component" value="Unassembled WGS sequence"/>
</dbReference>
<dbReference type="EMBL" id="WKAT01000001">
    <property type="protein sequence ID" value="MCF5543208.1"/>
    <property type="molecule type" value="Genomic_DNA"/>
</dbReference>
<keyword evidence="3" id="KW-1185">Reference proteome</keyword>
<name>A0ABS9GBP4_9PSED</name>
<comment type="caution">
    <text evidence="2">The sequence shown here is derived from an EMBL/GenBank/DDBJ whole genome shotgun (WGS) entry which is preliminary data.</text>
</comment>
<evidence type="ECO:0000313" key="3">
    <source>
        <dbReference type="Proteomes" id="UP000814158"/>
    </source>
</evidence>
<dbReference type="Gene3D" id="2.150.10.10">
    <property type="entry name" value="Serralysin-like metalloprotease, C-terminal"/>
    <property type="match status" value="1"/>
</dbReference>
<gene>
    <name evidence="2" type="ORF">GIV68_00465</name>
</gene>
<dbReference type="RefSeq" id="WP_236368816.1">
    <property type="nucleotide sequence ID" value="NZ_WKAT01000001.1"/>
</dbReference>
<dbReference type="SUPFAM" id="SSF51120">
    <property type="entry name" value="beta-Roll"/>
    <property type="match status" value="1"/>
</dbReference>
<feature type="region of interest" description="Disordered" evidence="1">
    <location>
        <begin position="1"/>
        <end position="26"/>
    </location>
</feature>
<organism evidence="2 3">
    <name type="scientific">Pseudomonas salomonii</name>
    <dbReference type="NCBI Taxonomy" id="191391"/>
    <lineage>
        <taxon>Bacteria</taxon>
        <taxon>Pseudomonadati</taxon>
        <taxon>Pseudomonadota</taxon>
        <taxon>Gammaproteobacteria</taxon>
        <taxon>Pseudomonadales</taxon>
        <taxon>Pseudomonadaceae</taxon>
        <taxon>Pseudomonas</taxon>
    </lineage>
</organism>
<protein>
    <recommendedName>
        <fullName evidence="4">Calcium-binding protein</fullName>
    </recommendedName>
</protein>
<reference evidence="2 3" key="1">
    <citation type="submission" date="2019-11" db="EMBL/GenBank/DDBJ databases">
        <title>Epiphytic Pseudomonas syringae from cherry orchards.</title>
        <authorList>
            <person name="Hulin M.T."/>
        </authorList>
    </citation>
    <scope>NUCLEOTIDE SEQUENCE [LARGE SCALE GENOMIC DNA]</scope>
    <source>
        <strain evidence="2 3">PA-3-2A</strain>
    </source>
</reference>
<evidence type="ECO:0008006" key="4">
    <source>
        <dbReference type="Google" id="ProtNLM"/>
    </source>
</evidence>
<feature type="region of interest" description="Disordered" evidence="1">
    <location>
        <begin position="271"/>
        <end position="297"/>
    </location>
</feature>